<evidence type="ECO:0000256" key="1">
    <source>
        <dbReference type="SAM" id="Phobius"/>
    </source>
</evidence>
<dbReference type="OrthoDB" id="5638560at2"/>
<keyword evidence="1" id="KW-1133">Transmembrane helix</keyword>
<feature type="transmembrane region" description="Helical" evidence="1">
    <location>
        <begin position="127"/>
        <end position="152"/>
    </location>
</feature>
<feature type="transmembrane region" description="Helical" evidence="1">
    <location>
        <begin position="172"/>
        <end position="192"/>
    </location>
</feature>
<dbReference type="EMBL" id="UGGV01000001">
    <property type="protein sequence ID" value="STO26141.1"/>
    <property type="molecule type" value="Genomic_DNA"/>
</dbReference>
<keyword evidence="4" id="KW-1185">Reference proteome</keyword>
<dbReference type="AlphaFoldDB" id="A0A377GMW2"/>
<feature type="transmembrane region" description="Helical" evidence="1">
    <location>
        <begin position="94"/>
        <end position="115"/>
    </location>
</feature>
<reference evidence="3 5" key="2">
    <citation type="submission" date="2018-06" db="EMBL/GenBank/DDBJ databases">
        <authorList>
            <consortium name="Pathogen Informatics"/>
            <person name="Doyle S."/>
        </authorList>
    </citation>
    <scope>NUCLEOTIDE SEQUENCE [LARGE SCALE GENOMIC DNA]</scope>
    <source>
        <strain evidence="3 5">NCTC11401</strain>
    </source>
</reference>
<keyword evidence="1" id="KW-0812">Transmembrane</keyword>
<feature type="transmembrane region" description="Helical" evidence="1">
    <location>
        <begin position="12"/>
        <end position="36"/>
    </location>
</feature>
<reference evidence="2 4" key="1">
    <citation type="submission" date="2017-01" db="EMBL/GenBank/DDBJ databases">
        <authorList>
            <person name="Varghese N."/>
            <person name="Submissions S."/>
        </authorList>
    </citation>
    <scope>NUCLEOTIDE SEQUENCE [LARGE SCALE GENOMIC DNA]</scope>
    <source>
        <strain evidence="2 4">ATCC 33342</strain>
    </source>
</reference>
<keyword evidence="1" id="KW-0472">Membrane</keyword>
<proteinExistence type="predicted"/>
<dbReference type="Proteomes" id="UP000254374">
    <property type="component" value="Unassembled WGS sequence"/>
</dbReference>
<evidence type="ECO:0000313" key="5">
    <source>
        <dbReference type="Proteomes" id="UP000254374"/>
    </source>
</evidence>
<feature type="transmembrane region" description="Helical" evidence="1">
    <location>
        <begin position="57"/>
        <end position="74"/>
    </location>
</feature>
<dbReference type="Proteomes" id="UP000186808">
    <property type="component" value="Unassembled WGS sequence"/>
</dbReference>
<dbReference type="EMBL" id="FTNL01000037">
    <property type="protein sequence ID" value="SIR89392.1"/>
    <property type="molecule type" value="Genomic_DNA"/>
</dbReference>
<name>A0A377GMW2_9GAMM</name>
<protein>
    <submittedName>
        <fullName evidence="3">Uncharacterized protein</fullName>
    </submittedName>
</protein>
<gene>
    <name evidence="3" type="ORF">NCTC11401_02993</name>
    <name evidence="2" type="ORF">SAMN05421777_13719</name>
</gene>
<sequence length="218" mass="25305">MHENFISNLLSPITWLFLIEAFFLIFVTAFVWNIFLNLRYSNVLFQSLNKTCKVSAILSKAVFFLPIVLIGLLAEYEWSLLSQVNFFPLISSPFVRFNFIGIIVSLIALIFIRNLDKTKRAEKFKRSIFFVTYVLVLYLFYLIILMGTVITRLNAFPDGFLKSYSYPVAERINFYVLCALFLVHLLIVHFAVSVKTLQRVLLLLAYTIALTFAYSIVF</sequence>
<accession>A0A377GMW2</accession>
<evidence type="ECO:0000313" key="3">
    <source>
        <dbReference type="EMBL" id="STO26141.1"/>
    </source>
</evidence>
<evidence type="ECO:0000313" key="2">
    <source>
        <dbReference type="EMBL" id="SIR89392.1"/>
    </source>
</evidence>
<organism evidence="3 5">
    <name type="scientific">Fluoribacter gormanii</name>
    <dbReference type="NCBI Taxonomy" id="464"/>
    <lineage>
        <taxon>Bacteria</taxon>
        <taxon>Pseudomonadati</taxon>
        <taxon>Pseudomonadota</taxon>
        <taxon>Gammaproteobacteria</taxon>
        <taxon>Legionellales</taxon>
        <taxon>Legionellaceae</taxon>
        <taxon>Fluoribacter</taxon>
    </lineage>
</organism>
<evidence type="ECO:0000313" key="4">
    <source>
        <dbReference type="Proteomes" id="UP000186808"/>
    </source>
</evidence>
<dbReference type="RefSeq" id="WP_058467527.1">
    <property type="nucleotide sequence ID" value="NZ_CAAAIX010000038.1"/>
</dbReference>
<feature type="transmembrane region" description="Helical" evidence="1">
    <location>
        <begin position="199"/>
        <end position="217"/>
    </location>
</feature>